<dbReference type="PANTHER" id="PTHR11552">
    <property type="entry name" value="GLUCOSE-METHANOL-CHOLINE GMC OXIDOREDUCTASE"/>
    <property type="match status" value="1"/>
</dbReference>
<dbReference type="PANTHER" id="PTHR11552:SF147">
    <property type="entry name" value="CHOLINE DEHYDROGENASE, MITOCHONDRIAL"/>
    <property type="match status" value="1"/>
</dbReference>
<dbReference type="InterPro" id="IPR012132">
    <property type="entry name" value="GMC_OxRdtase"/>
</dbReference>
<dbReference type="SUPFAM" id="SSF51905">
    <property type="entry name" value="FAD/NAD(P)-binding domain"/>
    <property type="match status" value="1"/>
</dbReference>
<keyword evidence="4 5" id="KW-0274">FAD</keyword>
<evidence type="ECO:0000259" key="6">
    <source>
        <dbReference type="PROSITE" id="PS00623"/>
    </source>
</evidence>
<comment type="cofactor">
    <cofactor evidence="1">
        <name>FAD</name>
        <dbReference type="ChEBI" id="CHEBI:57692"/>
    </cofactor>
</comment>
<evidence type="ECO:0000313" key="8">
    <source>
        <dbReference type="Proteomes" id="UP000218272"/>
    </source>
</evidence>
<dbReference type="GO" id="GO:0016614">
    <property type="term" value="F:oxidoreductase activity, acting on CH-OH group of donors"/>
    <property type="evidence" value="ECO:0007669"/>
    <property type="project" value="InterPro"/>
</dbReference>
<dbReference type="KEGG" id="sclo:SCLO_1025560"/>
<dbReference type="Pfam" id="PF00732">
    <property type="entry name" value="GMC_oxred_N"/>
    <property type="match status" value="1"/>
</dbReference>
<dbReference type="Proteomes" id="UP000218272">
    <property type="component" value="Chromosome SCLO_1"/>
</dbReference>
<evidence type="ECO:0000256" key="3">
    <source>
        <dbReference type="ARBA" id="ARBA00022630"/>
    </source>
</evidence>
<keyword evidence="3 5" id="KW-0285">Flavoprotein</keyword>
<comment type="similarity">
    <text evidence="2 5">Belongs to the GMC oxidoreductase family.</text>
</comment>
<organism evidence="7 8">
    <name type="scientific">Sphingobium cloacae</name>
    <dbReference type="NCBI Taxonomy" id="120107"/>
    <lineage>
        <taxon>Bacteria</taxon>
        <taxon>Pseudomonadati</taxon>
        <taxon>Pseudomonadota</taxon>
        <taxon>Alphaproteobacteria</taxon>
        <taxon>Sphingomonadales</taxon>
        <taxon>Sphingomonadaceae</taxon>
        <taxon>Sphingobium</taxon>
    </lineage>
</organism>
<accession>A0A1E1F506</accession>
<evidence type="ECO:0000256" key="2">
    <source>
        <dbReference type="ARBA" id="ARBA00010790"/>
    </source>
</evidence>
<keyword evidence="8" id="KW-1185">Reference proteome</keyword>
<proteinExistence type="inferred from homology"/>
<dbReference type="EMBL" id="AP017655">
    <property type="protein sequence ID" value="BAV65596.1"/>
    <property type="molecule type" value="Genomic_DNA"/>
</dbReference>
<dbReference type="InterPro" id="IPR036188">
    <property type="entry name" value="FAD/NAD-bd_sf"/>
</dbReference>
<dbReference type="InterPro" id="IPR000172">
    <property type="entry name" value="GMC_OxRdtase_N"/>
</dbReference>
<dbReference type="GO" id="GO:0050660">
    <property type="term" value="F:flavin adenine dinucleotide binding"/>
    <property type="evidence" value="ECO:0007669"/>
    <property type="project" value="InterPro"/>
</dbReference>
<evidence type="ECO:0000256" key="5">
    <source>
        <dbReference type="RuleBase" id="RU003968"/>
    </source>
</evidence>
<dbReference type="PROSITE" id="PS00623">
    <property type="entry name" value="GMC_OXRED_1"/>
    <property type="match status" value="1"/>
</dbReference>
<protein>
    <recommendedName>
        <fullName evidence="6">Glucose-methanol-choline oxidoreductase N-terminal domain-containing protein</fullName>
    </recommendedName>
</protein>
<sequence>MDRIEADYIIVGGGSAGAVLAYRLSADPAIRVILLEAGTQAKGVKTIVPAAGSLYLRGSSADWQYMGEPDPTLDGRRICWSGGKLLGGSSTINGMVYFRGSRADYDHWSIRGAWVGHSRKSSLIFKNQNGLVGRLHRRTHGLVRLASRRRERCRRCRSAGVKAATNEELRR</sequence>
<feature type="domain" description="Glucose-methanol-choline oxidoreductase N-terminal" evidence="6">
    <location>
        <begin position="83"/>
        <end position="106"/>
    </location>
</feature>
<gene>
    <name evidence="7" type="ORF">SCLO_1025560</name>
</gene>
<dbReference type="AlphaFoldDB" id="A0A1E1F506"/>
<name>A0A1E1F506_9SPHN</name>
<reference evidence="7 8" key="1">
    <citation type="submission" date="2016-10" db="EMBL/GenBank/DDBJ databases">
        <title>Complete Genome Sequence of the Nonylphenol-Degrading Bacterium Sphingobium cloacae JCM 10874T.</title>
        <authorList>
            <person name="Ootsuka M."/>
            <person name="Nishizawa T."/>
            <person name="Ohta H."/>
        </authorList>
    </citation>
    <scope>NUCLEOTIDE SEQUENCE [LARGE SCALE GENOMIC DNA]</scope>
    <source>
        <strain evidence="7 8">JCM 10874</strain>
    </source>
</reference>
<evidence type="ECO:0000256" key="1">
    <source>
        <dbReference type="ARBA" id="ARBA00001974"/>
    </source>
</evidence>
<dbReference type="Gene3D" id="3.50.50.60">
    <property type="entry name" value="FAD/NAD(P)-binding domain"/>
    <property type="match status" value="1"/>
</dbReference>
<evidence type="ECO:0000256" key="4">
    <source>
        <dbReference type="ARBA" id="ARBA00022827"/>
    </source>
</evidence>
<evidence type="ECO:0000313" key="7">
    <source>
        <dbReference type="EMBL" id="BAV65596.1"/>
    </source>
</evidence>